<dbReference type="SUPFAM" id="SSF52058">
    <property type="entry name" value="L domain-like"/>
    <property type="match status" value="3"/>
</dbReference>
<dbReference type="Pfam" id="PF12799">
    <property type="entry name" value="LRR_4"/>
    <property type="match status" value="1"/>
</dbReference>
<protein>
    <submittedName>
        <fullName evidence="4">Uncharacterized protein</fullName>
    </submittedName>
</protein>
<feature type="chain" id="PRO_5040352221" evidence="3">
    <location>
        <begin position="20"/>
        <end position="914"/>
    </location>
</feature>
<dbReference type="AlphaFoldDB" id="A0A9P0GTR3"/>
<dbReference type="Pfam" id="PF13306">
    <property type="entry name" value="LRR_5"/>
    <property type="match status" value="2"/>
</dbReference>
<keyword evidence="2" id="KW-0677">Repeat</keyword>
<evidence type="ECO:0000256" key="2">
    <source>
        <dbReference type="ARBA" id="ARBA00022737"/>
    </source>
</evidence>
<dbReference type="PANTHER" id="PTHR45712">
    <property type="entry name" value="AGAP008170-PA"/>
    <property type="match status" value="1"/>
</dbReference>
<dbReference type="InterPro" id="IPR032675">
    <property type="entry name" value="LRR_dom_sf"/>
</dbReference>
<dbReference type="InterPro" id="IPR050333">
    <property type="entry name" value="SLRP"/>
</dbReference>
<dbReference type="InterPro" id="IPR025875">
    <property type="entry name" value="Leu-rich_rpt_4"/>
</dbReference>
<evidence type="ECO:0000313" key="5">
    <source>
        <dbReference type="Proteomes" id="UP001153709"/>
    </source>
</evidence>
<dbReference type="Pfam" id="PF13855">
    <property type="entry name" value="LRR_8"/>
    <property type="match status" value="1"/>
</dbReference>
<sequence>MESDMLLIALLLMLYPNEGICGSCSFSGHTFYCSKINQGQFIYEIFRQEEYLSSNYVNTIIIEDSNFETIDDFPNLSDLLPNITITDLAIRRSSIRSISDSIFNVFNQLVNLDLSENYIENVTFCADLSVSVQTLNLSHNNISIIDISKRQVVLDYLDLSYNNLTEYTESSTDRDFVGKSLDLSYNTYLTNVSLLEKNVLYILGCNIKNFVDDLTVKKIFTDFLPYHYINVVDLFTISNTNLNSLSTENSKLIISCESNHTVLDFSNTNLTKIEKNFFDNITAGACFELNLSFNNLSNLKDSILGKAGIKKIDLSFSELKDINFEVFESYNRIAEINLTGNYLERSICGGDIVLYSMYSLDMSLNSLTEVNSYIFRNCINLKYINMSQCLIEYVASDSFKSLQKLESINLSNNKIIAIESDTFHNLQNLIVLDISENNLESIKENAISNLDSLEEILVSRNNFYETHKLTIYSGAFQDLSKLKELRLSELGIVKIMPGAFKNLLNLNIIDLRNNDFTAIDSVFSNIQTQALYLGKISDPLHFDSSVNITNLFLQTDYQEILEEQFIVSINLKHLHILDSTISHISDNFLLGSYKLEYIHFENTTVKSAGSKVFAGLFNLLDLNATIFFNEIEVLEDNMFNDLFNLKSLHISNGKLTKIKKDAFFGLNNLQNLFLNNNQIDQLDLTPFRNLNLSLLDLSNNAFETIDIKSITRSLPYLKTLDLGDCQLKNLSVTNTIVNENLETLILSNNMLTDIPYLIVESFPNLRILHINQNMLSEIRPPHNCPNITEIRADGNNLINLYELSDKNKLKFLNISDNPNLGIYVDLTYLGALPDLETYLMDNTDIRLRFDLVSNYFPSLQKVGLNYNHYHCDDLQNLLQKLDKRNISYVPNNPRYDIDNVEGITCSNKTTLLST</sequence>
<evidence type="ECO:0000256" key="3">
    <source>
        <dbReference type="SAM" id="SignalP"/>
    </source>
</evidence>
<dbReference type="SMART" id="SM00365">
    <property type="entry name" value="LRR_SD22"/>
    <property type="match status" value="7"/>
</dbReference>
<evidence type="ECO:0000313" key="4">
    <source>
        <dbReference type="EMBL" id="CAH1281925.1"/>
    </source>
</evidence>
<dbReference type="InterPro" id="IPR003591">
    <property type="entry name" value="Leu-rich_rpt_typical-subtyp"/>
</dbReference>
<keyword evidence="5" id="KW-1185">Reference proteome</keyword>
<keyword evidence="1" id="KW-0433">Leucine-rich repeat</keyword>
<proteinExistence type="predicted"/>
<organism evidence="4 5">
    <name type="scientific">Diabrotica balteata</name>
    <name type="common">Banded cucumber beetle</name>
    <dbReference type="NCBI Taxonomy" id="107213"/>
    <lineage>
        <taxon>Eukaryota</taxon>
        <taxon>Metazoa</taxon>
        <taxon>Ecdysozoa</taxon>
        <taxon>Arthropoda</taxon>
        <taxon>Hexapoda</taxon>
        <taxon>Insecta</taxon>
        <taxon>Pterygota</taxon>
        <taxon>Neoptera</taxon>
        <taxon>Endopterygota</taxon>
        <taxon>Coleoptera</taxon>
        <taxon>Polyphaga</taxon>
        <taxon>Cucujiformia</taxon>
        <taxon>Chrysomeloidea</taxon>
        <taxon>Chrysomelidae</taxon>
        <taxon>Galerucinae</taxon>
        <taxon>Diabroticina</taxon>
        <taxon>Diabroticites</taxon>
        <taxon>Diabrotica</taxon>
    </lineage>
</organism>
<dbReference type="Proteomes" id="UP001153709">
    <property type="component" value="Chromosome 6"/>
</dbReference>
<keyword evidence="3" id="KW-0732">Signal</keyword>
<accession>A0A9P0GTR3</accession>
<evidence type="ECO:0000256" key="1">
    <source>
        <dbReference type="ARBA" id="ARBA00022614"/>
    </source>
</evidence>
<dbReference type="PROSITE" id="PS51450">
    <property type="entry name" value="LRR"/>
    <property type="match status" value="3"/>
</dbReference>
<name>A0A9P0GTR3_DIABA</name>
<dbReference type="InterPro" id="IPR001611">
    <property type="entry name" value="Leu-rich_rpt"/>
</dbReference>
<dbReference type="InterPro" id="IPR026906">
    <property type="entry name" value="LRR_5"/>
</dbReference>
<dbReference type="PANTHER" id="PTHR45712:SF22">
    <property type="entry name" value="INSULIN-LIKE GROWTH FACTOR-BINDING PROTEIN COMPLEX ACID LABILE SUBUNIT"/>
    <property type="match status" value="1"/>
</dbReference>
<gene>
    <name evidence="4" type="ORF">DIABBA_LOCUS9618</name>
</gene>
<dbReference type="Gene3D" id="3.80.10.10">
    <property type="entry name" value="Ribonuclease Inhibitor"/>
    <property type="match status" value="5"/>
</dbReference>
<dbReference type="EMBL" id="OU898281">
    <property type="protein sequence ID" value="CAH1281925.1"/>
    <property type="molecule type" value="Genomic_DNA"/>
</dbReference>
<feature type="signal peptide" evidence="3">
    <location>
        <begin position="1"/>
        <end position="19"/>
    </location>
</feature>
<dbReference type="SMART" id="SM00369">
    <property type="entry name" value="LRR_TYP"/>
    <property type="match status" value="10"/>
</dbReference>
<reference evidence="4" key="1">
    <citation type="submission" date="2022-01" db="EMBL/GenBank/DDBJ databases">
        <authorList>
            <person name="King R."/>
        </authorList>
    </citation>
    <scope>NUCLEOTIDE SEQUENCE</scope>
</reference>